<dbReference type="GO" id="GO:0005829">
    <property type="term" value="C:cytosol"/>
    <property type="evidence" value="ECO:0007669"/>
    <property type="project" value="TreeGrafter"/>
</dbReference>
<evidence type="ECO:0000256" key="6">
    <source>
        <dbReference type="PROSITE-ProRule" id="PRU00169"/>
    </source>
</evidence>
<dbReference type="GO" id="GO:0000976">
    <property type="term" value="F:transcription cis-regulatory region binding"/>
    <property type="evidence" value="ECO:0007669"/>
    <property type="project" value="TreeGrafter"/>
</dbReference>
<keyword evidence="2" id="KW-0902">Two-component regulatory system</keyword>
<dbReference type="InterPro" id="IPR020449">
    <property type="entry name" value="Tscrpt_reg_AraC-type_HTH"/>
</dbReference>
<name>A0A125K7U8_9BURK</name>
<dbReference type="InterPro" id="IPR009057">
    <property type="entry name" value="Homeodomain-like_sf"/>
</dbReference>
<evidence type="ECO:0000256" key="1">
    <source>
        <dbReference type="ARBA" id="ARBA00022553"/>
    </source>
</evidence>
<dbReference type="PROSITE" id="PS50110">
    <property type="entry name" value="RESPONSE_REGULATORY"/>
    <property type="match status" value="1"/>
</dbReference>
<dbReference type="PROSITE" id="PS01124">
    <property type="entry name" value="HTH_ARAC_FAMILY_2"/>
    <property type="match status" value="1"/>
</dbReference>
<dbReference type="SUPFAM" id="SSF46689">
    <property type="entry name" value="Homeodomain-like"/>
    <property type="match status" value="2"/>
</dbReference>
<feature type="domain" description="Response regulatory" evidence="9">
    <location>
        <begin position="12"/>
        <end position="128"/>
    </location>
</feature>
<keyword evidence="1 6" id="KW-0597">Phosphoprotein</keyword>
<dbReference type="GO" id="GO:0000156">
    <property type="term" value="F:phosphorelay response regulator activity"/>
    <property type="evidence" value="ECO:0007669"/>
    <property type="project" value="TreeGrafter"/>
</dbReference>
<keyword evidence="3" id="KW-0805">Transcription regulation</keyword>
<reference evidence="10 11" key="1">
    <citation type="submission" date="2015-11" db="EMBL/GenBank/DDBJ databases">
        <title>Expanding the genomic diversity of Burkholderia species for the development of highly accurate diagnostics.</title>
        <authorList>
            <person name="Sahl J."/>
            <person name="Keim P."/>
            <person name="Wagner D."/>
        </authorList>
    </citation>
    <scope>NUCLEOTIDE SEQUENCE [LARGE SCALE GENOMIC DNA]</scope>
    <source>
        <strain evidence="10 11">MSMB793WGS</strain>
    </source>
</reference>
<dbReference type="Proteomes" id="UP000068016">
    <property type="component" value="Unassembled WGS sequence"/>
</dbReference>
<feature type="region of interest" description="Disordered" evidence="7">
    <location>
        <begin position="255"/>
        <end position="274"/>
    </location>
</feature>
<dbReference type="SMART" id="SM00342">
    <property type="entry name" value="HTH_ARAC"/>
    <property type="match status" value="1"/>
</dbReference>
<comment type="caution">
    <text evidence="10">The sequence shown here is derived from an EMBL/GenBank/DDBJ whole genome shotgun (WGS) entry which is preliminary data.</text>
</comment>
<gene>
    <name evidence="10" type="ORF">WT83_11590</name>
</gene>
<evidence type="ECO:0000256" key="4">
    <source>
        <dbReference type="ARBA" id="ARBA00023125"/>
    </source>
</evidence>
<dbReference type="InterPro" id="IPR001789">
    <property type="entry name" value="Sig_transdc_resp-reg_receiver"/>
</dbReference>
<evidence type="ECO:0000256" key="7">
    <source>
        <dbReference type="SAM" id="MobiDB-lite"/>
    </source>
</evidence>
<dbReference type="Gene3D" id="3.40.50.2300">
    <property type="match status" value="1"/>
</dbReference>
<dbReference type="PANTHER" id="PTHR48111:SF1">
    <property type="entry name" value="TWO-COMPONENT RESPONSE REGULATOR ORR33"/>
    <property type="match status" value="1"/>
</dbReference>
<dbReference type="InterPro" id="IPR018060">
    <property type="entry name" value="HTH_AraC"/>
</dbReference>
<keyword evidence="5" id="KW-0804">Transcription</keyword>
<evidence type="ECO:0000256" key="3">
    <source>
        <dbReference type="ARBA" id="ARBA00023015"/>
    </source>
</evidence>
<dbReference type="PRINTS" id="PR00032">
    <property type="entry name" value="HTHARAC"/>
</dbReference>
<accession>A0A125K7U8</accession>
<protein>
    <submittedName>
        <fullName evidence="10">AraC family transcriptional regulator</fullName>
    </submittedName>
</protein>
<keyword evidence="4" id="KW-0238">DNA-binding</keyword>
<dbReference type="GO" id="GO:0003700">
    <property type="term" value="F:DNA-binding transcription factor activity"/>
    <property type="evidence" value="ECO:0007669"/>
    <property type="project" value="InterPro"/>
</dbReference>
<dbReference type="PANTHER" id="PTHR48111">
    <property type="entry name" value="REGULATOR OF RPOS"/>
    <property type="match status" value="1"/>
</dbReference>
<dbReference type="SUPFAM" id="SSF52172">
    <property type="entry name" value="CheY-like"/>
    <property type="match status" value="1"/>
</dbReference>
<dbReference type="RefSeq" id="WP_060346924.1">
    <property type="nucleotide sequence ID" value="NZ_LPLZ01000033.1"/>
</dbReference>
<dbReference type="CDD" id="cd19920">
    <property type="entry name" value="REC_PA4781-like"/>
    <property type="match status" value="1"/>
</dbReference>
<evidence type="ECO:0000313" key="11">
    <source>
        <dbReference type="Proteomes" id="UP000068016"/>
    </source>
</evidence>
<dbReference type="GO" id="GO:0032993">
    <property type="term" value="C:protein-DNA complex"/>
    <property type="evidence" value="ECO:0007669"/>
    <property type="project" value="TreeGrafter"/>
</dbReference>
<dbReference type="InterPro" id="IPR011006">
    <property type="entry name" value="CheY-like_superfamily"/>
</dbReference>
<sequence>MPRPSSALSRAHILIVDDQPEQLRLLIDILRGTGCRISVAFDGLQACERAQALVPDLILMDVRMPRMDGFTACRRLAADPLTRAIPVIFLTVAGELHERIEGLEIGGVDYVLKPFEPAEVVARIRVQLMRTIRQLPADTEDIEAAPAPFATGKDDDIIVRAAIRHLSRSLNDPPTVEQLARAVGTHEKRLSRAFRDNLGQTVFEYLRHERLRIAQGLLDSTSLSIASIAKEIGFSTPANFATAFRERFGITPTEWRRQRHAAERAPTREPQRDA</sequence>
<organism evidence="10 11">
    <name type="scientific">Burkholderia territorii</name>
    <dbReference type="NCBI Taxonomy" id="1503055"/>
    <lineage>
        <taxon>Bacteria</taxon>
        <taxon>Pseudomonadati</taxon>
        <taxon>Pseudomonadota</taxon>
        <taxon>Betaproteobacteria</taxon>
        <taxon>Burkholderiales</taxon>
        <taxon>Burkholderiaceae</taxon>
        <taxon>Burkholderia</taxon>
        <taxon>Burkholderia cepacia complex</taxon>
    </lineage>
</organism>
<proteinExistence type="predicted"/>
<dbReference type="AlphaFoldDB" id="A0A125K7U8"/>
<evidence type="ECO:0000313" key="10">
    <source>
        <dbReference type="EMBL" id="KWN18108.1"/>
    </source>
</evidence>
<dbReference type="EMBL" id="LPLZ01000033">
    <property type="protein sequence ID" value="KWN18108.1"/>
    <property type="molecule type" value="Genomic_DNA"/>
</dbReference>
<feature type="modified residue" description="4-aspartylphosphate" evidence="6">
    <location>
        <position position="61"/>
    </location>
</feature>
<dbReference type="Pfam" id="PF12833">
    <property type="entry name" value="HTH_18"/>
    <property type="match status" value="1"/>
</dbReference>
<dbReference type="InterPro" id="IPR039420">
    <property type="entry name" value="WalR-like"/>
</dbReference>
<evidence type="ECO:0000256" key="2">
    <source>
        <dbReference type="ARBA" id="ARBA00023012"/>
    </source>
</evidence>
<dbReference type="Pfam" id="PF00072">
    <property type="entry name" value="Response_reg"/>
    <property type="match status" value="1"/>
</dbReference>
<evidence type="ECO:0000259" key="8">
    <source>
        <dbReference type="PROSITE" id="PS01124"/>
    </source>
</evidence>
<dbReference type="Gene3D" id="1.10.10.60">
    <property type="entry name" value="Homeodomain-like"/>
    <property type="match status" value="1"/>
</dbReference>
<dbReference type="SMART" id="SM00448">
    <property type="entry name" value="REC"/>
    <property type="match status" value="1"/>
</dbReference>
<evidence type="ECO:0000256" key="5">
    <source>
        <dbReference type="ARBA" id="ARBA00023163"/>
    </source>
</evidence>
<feature type="domain" description="HTH araC/xylS-type" evidence="8">
    <location>
        <begin position="160"/>
        <end position="258"/>
    </location>
</feature>
<evidence type="ECO:0000259" key="9">
    <source>
        <dbReference type="PROSITE" id="PS50110"/>
    </source>
</evidence>